<evidence type="ECO:0000256" key="1">
    <source>
        <dbReference type="SAM" id="Coils"/>
    </source>
</evidence>
<feature type="coiled-coil region" evidence="1">
    <location>
        <begin position="50"/>
        <end position="99"/>
    </location>
</feature>
<name>A0A0B1TH02_OESDE</name>
<protein>
    <submittedName>
        <fullName evidence="2">Uncharacterized protein</fullName>
    </submittedName>
</protein>
<keyword evidence="1" id="KW-0175">Coiled coil</keyword>
<dbReference type="PROSITE" id="PS51257">
    <property type="entry name" value="PROKAR_LIPOPROTEIN"/>
    <property type="match status" value="1"/>
</dbReference>
<dbReference type="OrthoDB" id="10494190at2759"/>
<keyword evidence="3" id="KW-1185">Reference proteome</keyword>
<sequence length="226" mass="26167">MAKRSLFTYAANYADTPLFSMPDHNYAQNSSQSCSEGLSPSTNFVLEGALQEILEKMTRFQEEVRTSSREFREEICSRLRSLEDRLHNVQYQVDNITVELSPKGPVFLYTFVPYEKVQAIYIENQTNPSRFAAALEPIVYLDEPWEMQIPINQRVNSRARVEFIKNCIFRHFNVLPQLQETVWKSIRNDLDRKARRTRTSARSTPTSAFRTSPKNLLDILSGDSDS</sequence>
<dbReference type="AlphaFoldDB" id="A0A0B1TH02"/>
<accession>A0A0B1TH02</accession>
<proteinExistence type="predicted"/>
<evidence type="ECO:0000313" key="3">
    <source>
        <dbReference type="Proteomes" id="UP000053660"/>
    </source>
</evidence>
<reference evidence="2 3" key="1">
    <citation type="submission" date="2014-03" db="EMBL/GenBank/DDBJ databases">
        <title>Draft genome of the hookworm Oesophagostomum dentatum.</title>
        <authorList>
            <person name="Mitreva M."/>
        </authorList>
    </citation>
    <scope>NUCLEOTIDE SEQUENCE [LARGE SCALE GENOMIC DNA]</scope>
    <source>
        <strain evidence="2 3">OD-Hann</strain>
    </source>
</reference>
<evidence type="ECO:0000313" key="2">
    <source>
        <dbReference type="EMBL" id="KHJ96838.1"/>
    </source>
</evidence>
<dbReference type="EMBL" id="KN549576">
    <property type="protein sequence ID" value="KHJ96838.1"/>
    <property type="molecule type" value="Genomic_DNA"/>
</dbReference>
<gene>
    <name evidence="2" type="ORF">OESDEN_03192</name>
</gene>
<organism evidence="2 3">
    <name type="scientific">Oesophagostomum dentatum</name>
    <name type="common">Nodular worm</name>
    <dbReference type="NCBI Taxonomy" id="61180"/>
    <lineage>
        <taxon>Eukaryota</taxon>
        <taxon>Metazoa</taxon>
        <taxon>Ecdysozoa</taxon>
        <taxon>Nematoda</taxon>
        <taxon>Chromadorea</taxon>
        <taxon>Rhabditida</taxon>
        <taxon>Rhabditina</taxon>
        <taxon>Rhabditomorpha</taxon>
        <taxon>Strongyloidea</taxon>
        <taxon>Strongylidae</taxon>
        <taxon>Oesophagostomum</taxon>
    </lineage>
</organism>
<dbReference type="Proteomes" id="UP000053660">
    <property type="component" value="Unassembled WGS sequence"/>
</dbReference>